<dbReference type="EMBL" id="JANAVB010033017">
    <property type="protein sequence ID" value="KAJ6809373.1"/>
    <property type="molecule type" value="Genomic_DNA"/>
</dbReference>
<comment type="caution">
    <text evidence="3">The sequence shown here is derived from an EMBL/GenBank/DDBJ whole genome shotgun (WGS) entry which is preliminary data.</text>
</comment>
<accession>A0AAX6EZA5</accession>
<sequence length="135" mass="14975">MPPVRRGARQGGDPGRGSSPRTRLVKRPAAEGRSRRRADLHRPGRDGKVGEADRKRRQSRRGRRCPAGTGKGRRRRGFEIGAGGYLEVEVRVCEAGRWRARATTVASSVSRSGHKGLRREERADRVSSLSQTPVR</sequence>
<feature type="region of interest" description="Disordered" evidence="1">
    <location>
        <begin position="100"/>
        <end position="135"/>
    </location>
</feature>
<dbReference type="EMBL" id="JANAVB010041815">
    <property type="protein sequence ID" value="KAJ6795736.1"/>
    <property type="molecule type" value="Genomic_DNA"/>
</dbReference>
<reference evidence="3" key="1">
    <citation type="journal article" date="2023" name="GigaByte">
        <title>Genome assembly of the bearded iris, Iris pallida Lam.</title>
        <authorList>
            <person name="Bruccoleri R.E."/>
            <person name="Oakeley E.J."/>
            <person name="Faust A.M.E."/>
            <person name="Altorfer M."/>
            <person name="Dessus-Babus S."/>
            <person name="Burckhardt D."/>
            <person name="Oertli M."/>
            <person name="Naumann U."/>
            <person name="Petersen F."/>
            <person name="Wong J."/>
        </authorList>
    </citation>
    <scope>NUCLEOTIDE SEQUENCE</scope>
    <source>
        <strain evidence="3">GSM-AAB239-AS_SAM_17_03QT</strain>
    </source>
</reference>
<evidence type="ECO:0000313" key="4">
    <source>
        <dbReference type="Proteomes" id="UP001140949"/>
    </source>
</evidence>
<name>A0AAX6EZA5_IRIPA</name>
<evidence type="ECO:0000313" key="3">
    <source>
        <dbReference type="EMBL" id="KAJ6809373.1"/>
    </source>
</evidence>
<keyword evidence="4" id="KW-1185">Reference proteome</keyword>
<dbReference type="Proteomes" id="UP001140949">
    <property type="component" value="Unassembled WGS sequence"/>
</dbReference>
<evidence type="ECO:0000313" key="2">
    <source>
        <dbReference type="EMBL" id="KAJ6795736.1"/>
    </source>
</evidence>
<organism evidence="3 4">
    <name type="scientific">Iris pallida</name>
    <name type="common">Sweet iris</name>
    <dbReference type="NCBI Taxonomy" id="29817"/>
    <lineage>
        <taxon>Eukaryota</taxon>
        <taxon>Viridiplantae</taxon>
        <taxon>Streptophyta</taxon>
        <taxon>Embryophyta</taxon>
        <taxon>Tracheophyta</taxon>
        <taxon>Spermatophyta</taxon>
        <taxon>Magnoliopsida</taxon>
        <taxon>Liliopsida</taxon>
        <taxon>Asparagales</taxon>
        <taxon>Iridaceae</taxon>
        <taxon>Iridoideae</taxon>
        <taxon>Irideae</taxon>
        <taxon>Iris</taxon>
    </lineage>
</organism>
<dbReference type="AlphaFoldDB" id="A0AAX6EZA5"/>
<feature type="compositionally biased region" description="Basic residues" evidence="1">
    <location>
        <begin position="55"/>
        <end position="64"/>
    </location>
</feature>
<proteinExistence type="predicted"/>
<evidence type="ECO:0000256" key="1">
    <source>
        <dbReference type="SAM" id="MobiDB-lite"/>
    </source>
</evidence>
<protein>
    <submittedName>
        <fullName evidence="3">Hornerin-like</fullName>
    </submittedName>
</protein>
<reference evidence="3" key="2">
    <citation type="submission" date="2023-04" db="EMBL/GenBank/DDBJ databases">
        <authorList>
            <person name="Bruccoleri R.E."/>
            <person name="Oakeley E.J."/>
            <person name="Faust A.-M."/>
            <person name="Dessus-Babus S."/>
            <person name="Altorfer M."/>
            <person name="Burckhardt D."/>
            <person name="Oertli M."/>
            <person name="Naumann U."/>
            <person name="Petersen F."/>
            <person name="Wong J."/>
        </authorList>
    </citation>
    <scope>NUCLEOTIDE SEQUENCE</scope>
    <source>
        <strain evidence="3">GSM-AAB239-AS_SAM_17_03QT</strain>
        <tissue evidence="3">Leaf</tissue>
    </source>
</reference>
<gene>
    <name evidence="3" type="ORF">M6B38_160380</name>
    <name evidence="2" type="ORF">M6B38_224220</name>
</gene>
<feature type="region of interest" description="Disordered" evidence="1">
    <location>
        <begin position="1"/>
        <end position="79"/>
    </location>
</feature>
<feature type="compositionally biased region" description="Basic and acidic residues" evidence="1">
    <location>
        <begin position="40"/>
        <end position="54"/>
    </location>
</feature>